<keyword evidence="4" id="KW-0963">Cytoplasm</keyword>
<dbReference type="SUPFAM" id="SSF51206">
    <property type="entry name" value="cAMP-binding domain-like"/>
    <property type="match status" value="1"/>
</dbReference>
<evidence type="ECO:0000256" key="4">
    <source>
        <dbReference type="ARBA" id="ARBA00022490"/>
    </source>
</evidence>
<comment type="subcellular location">
    <subcellularLocation>
        <location evidence="1">Cell membrane</location>
    </subcellularLocation>
    <subcellularLocation>
        <location evidence="2">Cytoplasm</location>
    </subcellularLocation>
</comment>
<proteinExistence type="predicted"/>
<dbReference type="EMBL" id="HACA01018761">
    <property type="protein sequence ID" value="CDW36122.1"/>
    <property type="molecule type" value="Transcribed_RNA"/>
</dbReference>
<keyword evidence="9" id="KW-1185">Reference proteome</keyword>
<keyword evidence="3" id="KW-1003">Cell membrane</keyword>
<dbReference type="OrthoDB" id="21144at2759"/>
<protein>
    <submittedName>
        <fullName evidence="7">RAPGEF2</fullName>
    </submittedName>
</protein>
<dbReference type="InterPro" id="IPR018490">
    <property type="entry name" value="cNMP-bd_dom_sf"/>
</dbReference>
<gene>
    <name evidence="7" type="ORF">LSAA_14569</name>
</gene>
<dbReference type="GO" id="GO:0005737">
    <property type="term" value="C:cytoplasm"/>
    <property type="evidence" value="ECO:0007669"/>
    <property type="project" value="UniProtKB-SubCell"/>
</dbReference>
<name>A0A0K2UDT5_LEPSM</name>
<evidence type="ECO:0000313" key="7">
    <source>
        <dbReference type="EMBL" id="CAF3033892.1"/>
    </source>
</evidence>
<sequence length="101" mass="12015">MIDQEYLLRCYSEQQFIKSLRKEPHQRDYHDLQIIHSHLAGMEALSKLRESALRSLCTMVHYEKHDANTILYRRGDYSTCWYILLCGSAFIDGAMYLPRTR</sequence>
<dbReference type="PANTHER" id="PTHR45161:SF3">
    <property type="entry name" value="METHYL-ACCEPTING CHEMOTAXIS PROTEIN"/>
    <property type="match status" value="1"/>
</dbReference>
<dbReference type="Proteomes" id="UP000675881">
    <property type="component" value="Chromosome 9"/>
</dbReference>
<dbReference type="Gene3D" id="2.60.120.10">
    <property type="entry name" value="Jelly Rolls"/>
    <property type="match status" value="1"/>
</dbReference>
<dbReference type="EMBL" id="HG994588">
    <property type="protein sequence ID" value="CAF3033892.1"/>
    <property type="molecule type" value="Genomic_DNA"/>
</dbReference>
<evidence type="ECO:0000256" key="3">
    <source>
        <dbReference type="ARBA" id="ARBA00022475"/>
    </source>
</evidence>
<organism evidence="8">
    <name type="scientific">Lepeophtheirus salmonis</name>
    <name type="common">Salmon louse</name>
    <name type="synonym">Caligus salmonis</name>
    <dbReference type="NCBI Taxonomy" id="72036"/>
    <lineage>
        <taxon>Eukaryota</taxon>
        <taxon>Metazoa</taxon>
        <taxon>Ecdysozoa</taxon>
        <taxon>Arthropoda</taxon>
        <taxon>Crustacea</taxon>
        <taxon>Multicrustacea</taxon>
        <taxon>Hexanauplia</taxon>
        <taxon>Copepoda</taxon>
        <taxon>Siphonostomatoida</taxon>
        <taxon>Caligidae</taxon>
        <taxon>Lepeophtheirus</taxon>
    </lineage>
</organism>
<evidence type="ECO:0000256" key="2">
    <source>
        <dbReference type="ARBA" id="ARBA00004496"/>
    </source>
</evidence>
<evidence type="ECO:0000256" key="1">
    <source>
        <dbReference type="ARBA" id="ARBA00004236"/>
    </source>
</evidence>
<accession>A0A0K2UDT5</accession>
<dbReference type="GO" id="GO:0005886">
    <property type="term" value="C:plasma membrane"/>
    <property type="evidence" value="ECO:0007669"/>
    <property type="project" value="UniProtKB-SubCell"/>
</dbReference>
<dbReference type="PANTHER" id="PTHR45161">
    <property type="entry name" value="CYTOSKELETON-ASSOCIATED PROTEIN 4"/>
    <property type="match status" value="1"/>
</dbReference>
<dbReference type="AlphaFoldDB" id="A0A0K2UDT5"/>
<reference evidence="8" key="1">
    <citation type="submission" date="2014-05" db="EMBL/GenBank/DDBJ databases">
        <authorList>
            <person name="Chronopoulou M."/>
        </authorList>
    </citation>
    <scope>NUCLEOTIDE SEQUENCE</scope>
    <source>
        <tissue evidence="8">Whole organism</tissue>
    </source>
</reference>
<dbReference type="InterPro" id="IPR014710">
    <property type="entry name" value="RmlC-like_jellyroll"/>
</dbReference>
<keyword evidence="6" id="KW-0472">Membrane</keyword>
<evidence type="ECO:0000256" key="6">
    <source>
        <dbReference type="ARBA" id="ARBA00023136"/>
    </source>
</evidence>
<reference evidence="7" key="2">
    <citation type="submission" date="2021-02" db="EMBL/GenBank/DDBJ databases">
        <authorList>
            <person name="Bekaert M."/>
        </authorList>
    </citation>
    <scope>NUCLEOTIDE SEQUENCE</scope>
    <source>
        <strain evidence="7">IoA-00</strain>
    </source>
</reference>
<evidence type="ECO:0000313" key="9">
    <source>
        <dbReference type="Proteomes" id="UP000675881"/>
    </source>
</evidence>
<keyword evidence="5" id="KW-0597">Phosphoprotein</keyword>
<evidence type="ECO:0000313" key="8">
    <source>
        <dbReference type="EMBL" id="CDW36122.1"/>
    </source>
</evidence>
<evidence type="ECO:0000256" key="5">
    <source>
        <dbReference type="ARBA" id="ARBA00022553"/>
    </source>
</evidence>
<feature type="non-terminal residue" evidence="8">
    <location>
        <position position="101"/>
    </location>
</feature>